<evidence type="ECO:0000313" key="2">
    <source>
        <dbReference type="EMBL" id="KRZ98468.1"/>
    </source>
</evidence>
<protein>
    <submittedName>
        <fullName evidence="2">Restriction of telomere capping protein 5</fullName>
    </submittedName>
</protein>
<dbReference type="InterPro" id="IPR006571">
    <property type="entry name" value="TLDc_dom"/>
</dbReference>
<gene>
    <name evidence="2" type="ORF">AC631_05772</name>
</gene>
<evidence type="ECO:0000313" key="3">
    <source>
        <dbReference type="Proteomes" id="UP000054251"/>
    </source>
</evidence>
<evidence type="ECO:0000259" key="1">
    <source>
        <dbReference type="PROSITE" id="PS51886"/>
    </source>
</evidence>
<dbReference type="RefSeq" id="XP_015464571.1">
    <property type="nucleotide sequence ID" value="XM_015614601.1"/>
</dbReference>
<name>A0A0V1PQL3_9ASCO</name>
<accession>A0A0V1PQL3</accession>
<keyword evidence="3" id="KW-1185">Reference proteome</keyword>
<dbReference type="GeneID" id="26842781"/>
<dbReference type="OrthoDB" id="289228at2759"/>
<dbReference type="PROSITE" id="PS51886">
    <property type="entry name" value="TLDC"/>
    <property type="match status" value="1"/>
</dbReference>
<comment type="caution">
    <text evidence="2">The sequence shown here is derived from an EMBL/GenBank/DDBJ whole genome shotgun (WGS) entry which is preliminary data.</text>
</comment>
<dbReference type="EMBL" id="LMYN01000276">
    <property type="protein sequence ID" value="KRZ98468.1"/>
    <property type="molecule type" value="Genomic_DNA"/>
</dbReference>
<dbReference type="Proteomes" id="UP000054251">
    <property type="component" value="Unassembled WGS sequence"/>
</dbReference>
<proteinExistence type="predicted"/>
<dbReference type="SMART" id="SM00584">
    <property type="entry name" value="TLDc"/>
    <property type="match status" value="1"/>
</dbReference>
<sequence length="640" mass="73397">MGQGLSKTNEGEKNLHVTLKQFKKDKILEYFNIQNHLQFRPVEIRAITSKLGVKNLKEKSGITIDDLAYLLPIIRDEDIECLDENICYVLNILSNSFKVIGNFPFLQSEVPPKLSIENLMKSALFHTGRYKKLLNADYDYLKLVFISLSDINKAYLKEKSSSSSNSSNNEEDLSYNLDVKDFSSDDDESILSRKISWSTFSVIQSFDDIDLDSIYIEGYDLMQLLTFFLILSSVPEMNHTRMQEHVSKNITRWSDFESYSLSIMRYISLDINLKNIKTTKISYEDFKRGISNGLPAFFTNSWTKIFKNGFLSSVNTAVVQNSNQASELREEAIDNEAPQAHKITPKFVESKLINDASISVISMCLNNMKSNVSITTQNLIKLYSGSESGFSIRSLELKIFKWQAPTLLIVSGKRVKSKTMKHNNRYIQFNEMYPLYFRSLENPKKEWQDDNDRITYAVIINLPWKNSNKHNFGDENTMIFNLLPRLDFYKSVHNPVLDGKLVYFNNLGMGLGFGNNQPINKNTIKKLLPGDVSLTIESNLEFAIFRHISSPNSNAASYFQKSKQNEISLEDFEDRFMISDLEVWGIGSTKELQEQRKQWAWEEKQAEARQSVNLRGLGEERAFLEMVGLVGNNNSNGGSM</sequence>
<dbReference type="Pfam" id="PF07534">
    <property type="entry name" value="TLD"/>
    <property type="match status" value="1"/>
</dbReference>
<feature type="domain" description="TLDc" evidence="1">
    <location>
        <begin position="351"/>
        <end position="587"/>
    </location>
</feature>
<organism evidence="2 3">
    <name type="scientific">Debaryomyces fabryi</name>
    <dbReference type="NCBI Taxonomy" id="58627"/>
    <lineage>
        <taxon>Eukaryota</taxon>
        <taxon>Fungi</taxon>
        <taxon>Dikarya</taxon>
        <taxon>Ascomycota</taxon>
        <taxon>Saccharomycotina</taxon>
        <taxon>Pichiomycetes</taxon>
        <taxon>Debaryomycetaceae</taxon>
        <taxon>Debaryomyces</taxon>
    </lineage>
</organism>
<reference evidence="2 3" key="1">
    <citation type="submission" date="2015-11" db="EMBL/GenBank/DDBJ databases">
        <title>The genome of Debaryomyces fabryi.</title>
        <authorList>
            <person name="Tafer H."/>
            <person name="Lopandic K."/>
        </authorList>
    </citation>
    <scope>NUCLEOTIDE SEQUENCE [LARGE SCALE GENOMIC DNA]</scope>
    <source>
        <strain evidence="2 3">CBS 789</strain>
    </source>
</reference>
<dbReference type="AlphaFoldDB" id="A0A0V1PQL3"/>